<gene>
    <name evidence="8" type="ORF">M404DRAFT_1004462</name>
</gene>
<keyword evidence="4 6" id="KW-0472">Membrane</keyword>
<feature type="transmembrane region" description="Helical" evidence="6">
    <location>
        <begin position="151"/>
        <end position="178"/>
    </location>
</feature>
<reference evidence="8 9" key="1">
    <citation type="submission" date="2014-04" db="EMBL/GenBank/DDBJ databases">
        <authorList>
            <consortium name="DOE Joint Genome Institute"/>
            <person name="Kuo A."/>
            <person name="Kohler A."/>
            <person name="Costa M.D."/>
            <person name="Nagy L.G."/>
            <person name="Floudas D."/>
            <person name="Copeland A."/>
            <person name="Barry K.W."/>
            <person name="Cichocki N."/>
            <person name="Veneault-Fourrey C."/>
            <person name="LaButti K."/>
            <person name="Lindquist E.A."/>
            <person name="Lipzen A."/>
            <person name="Lundell T."/>
            <person name="Morin E."/>
            <person name="Murat C."/>
            <person name="Sun H."/>
            <person name="Tunlid A."/>
            <person name="Henrissat B."/>
            <person name="Grigoriev I.V."/>
            <person name="Hibbett D.S."/>
            <person name="Martin F."/>
            <person name="Nordberg H.P."/>
            <person name="Cantor M.N."/>
            <person name="Hua S.X."/>
        </authorList>
    </citation>
    <scope>NUCLEOTIDE SEQUENCE [LARGE SCALE GENOMIC DNA]</scope>
    <source>
        <strain evidence="8 9">Marx 270</strain>
    </source>
</reference>
<evidence type="ECO:0000259" key="7">
    <source>
        <dbReference type="PROSITE" id="PS50850"/>
    </source>
</evidence>
<evidence type="ECO:0000313" key="8">
    <source>
        <dbReference type="EMBL" id="KIN99744.1"/>
    </source>
</evidence>
<dbReference type="OrthoDB" id="2261376at2759"/>
<comment type="subcellular location">
    <subcellularLocation>
        <location evidence="1">Membrane</location>
        <topology evidence="1">Multi-pass membrane protein</topology>
    </subcellularLocation>
</comment>
<feature type="transmembrane region" description="Helical" evidence="6">
    <location>
        <begin position="81"/>
        <end position="101"/>
    </location>
</feature>
<feature type="transmembrane region" description="Helical" evidence="6">
    <location>
        <begin position="293"/>
        <end position="312"/>
    </location>
</feature>
<proteinExistence type="predicted"/>
<organism evidence="8 9">
    <name type="scientific">Pisolithus tinctorius Marx 270</name>
    <dbReference type="NCBI Taxonomy" id="870435"/>
    <lineage>
        <taxon>Eukaryota</taxon>
        <taxon>Fungi</taxon>
        <taxon>Dikarya</taxon>
        <taxon>Basidiomycota</taxon>
        <taxon>Agaricomycotina</taxon>
        <taxon>Agaricomycetes</taxon>
        <taxon>Agaricomycetidae</taxon>
        <taxon>Boletales</taxon>
        <taxon>Sclerodermatineae</taxon>
        <taxon>Pisolithaceae</taxon>
        <taxon>Pisolithus</taxon>
    </lineage>
</organism>
<dbReference type="Proteomes" id="UP000054217">
    <property type="component" value="Unassembled WGS sequence"/>
</dbReference>
<sequence>MAARPSVRPVSFTQLASGAALLSEGYCNGIMGAVITVLTREYPESQFGTQYYSKVLASITFPGIVCGALIFGWTSDRRLRIGLAGVLVLYCSVFTSVWSSIPVDVGVLVSRLCFLRFLLGIGVGAGHPSVLVHASELAELESTSENVQYRWLVVATNTMINVGFAIAAFVPLVLYWMLEEYFDAVWGLSIGFGTVSAFLWWPPSGRCNSLERIPYWLTFKRYWKDLLRLSLSWFIYGFIAYPLCIYSSMVMNSIMGGSSSLLIVFGWSIVISLLSLAGTVLGAFIIDYLGPKTTMIVGLLLQAAIGFGMGVMHSPLNNHITVFALVYGIFLSLGELGPGNCLSVLAARTAPLAIREWFYGIVVAVGNVGAVIGIWFFPNIIDAFGGSKTMKGNTGPFWIFSGLAILSVLVTFFMRKPCTHDGIKTENKAFCQYLKENGFDVSLASPSGNVSSSIRHRQDEKLATSGSKLRKVM</sequence>
<dbReference type="InterPro" id="IPR020846">
    <property type="entry name" value="MFS_dom"/>
</dbReference>
<feature type="transmembrane region" description="Helical" evidence="6">
    <location>
        <begin position="261"/>
        <end position="286"/>
    </location>
</feature>
<evidence type="ECO:0000256" key="1">
    <source>
        <dbReference type="ARBA" id="ARBA00004141"/>
    </source>
</evidence>
<keyword evidence="9" id="KW-1185">Reference proteome</keyword>
<feature type="transmembrane region" description="Helical" evidence="6">
    <location>
        <begin position="107"/>
        <end position="130"/>
    </location>
</feature>
<dbReference type="Gene3D" id="1.20.1250.20">
    <property type="entry name" value="MFS general substrate transporter like domains"/>
    <property type="match status" value="1"/>
</dbReference>
<feature type="domain" description="Major facilitator superfamily (MFS) profile" evidence="7">
    <location>
        <begin position="13"/>
        <end position="419"/>
    </location>
</feature>
<feature type="transmembrane region" description="Helical" evidence="6">
    <location>
        <begin position="324"/>
        <end position="345"/>
    </location>
</feature>
<evidence type="ECO:0000256" key="3">
    <source>
        <dbReference type="ARBA" id="ARBA00022989"/>
    </source>
</evidence>
<feature type="transmembrane region" description="Helical" evidence="6">
    <location>
        <begin position="357"/>
        <end position="377"/>
    </location>
</feature>
<dbReference type="GO" id="GO:0046943">
    <property type="term" value="F:carboxylic acid transmembrane transporter activity"/>
    <property type="evidence" value="ECO:0007669"/>
    <property type="project" value="TreeGrafter"/>
</dbReference>
<keyword evidence="2 6" id="KW-0812">Transmembrane</keyword>
<feature type="transmembrane region" description="Helical" evidence="6">
    <location>
        <begin position="226"/>
        <end position="249"/>
    </location>
</feature>
<dbReference type="InterPro" id="IPR005828">
    <property type="entry name" value="MFS_sugar_transport-like"/>
</dbReference>
<feature type="transmembrane region" description="Helical" evidence="6">
    <location>
        <begin position="184"/>
        <end position="202"/>
    </location>
</feature>
<feature type="transmembrane region" description="Helical" evidence="6">
    <location>
        <begin position="51"/>
        <end position="74"/>
    </location>
</feature>
<name>A0A0C3NFB3_PISTI</name>
<evidence type="ECO:0000313" key="9">
    <source>
        <dbReference type="Proteomes" id="UP000054217"/>
    </source>
</evidence>
<evidence type="ECO:0000256" key="6">
    <source>
        <dbReference type="SAM" id="Phobius"/>
    </source>
</evidence>
<protein>
    <recommendedName>
        <fullName evidence="7">Major facilitator superfamily (MFS) profile domain-containing protein</fullName>
    </recommendedName>
</protein>
<dbReference type="SUPFAM" id="SSF103473">
    <property type="entry name" value="MFS general substrate transporter"/>
    <property type="match status" value="1"/>
</dbReference>
<dbReference type="STRING" id="870435.A0A0C3NFB3"/>
<dbReference type="PANTHER" id="PTHR23508:SF10">
    <property type="entry name" value="CARBOXYLIC ACID TRANSPORTER PROTEIN HOMOLOG"/>
    <property type="match status" value="1"/>
</dbReference>
<dbReference type="PANTHER" id="PTHR23508">
    <property type="entry name" value="CARBOXYLIC ACID TRANSPORTER PROTEIN HOMOLOG"/>
    <property type="match status" value="1"/>
</dbReference>
<dbReference type="HOGENOM" id="CLU_001265_46_12_1"/>
<dbReference type="GO" id="GO:0005886">
    <property type="term" value="C:plasma membrane"/>
    <property type="evidence" value="ECO:0007669"/>
    <property type="project" value="TreeGrafter"/>
</dbReference>
<accession>A0A0C3NFB3</accession>
<dbReference type="EMBL" id="KN832002">
    <property type="protein sequence ID" value="KIN99744.1"/>
    <property type="molecule type" value="Genomic_DNA"/>
</dbReference>
<feature type="region of interest" description="Disordered" evidence="5">
    <location>
        <begin position="449"/>
        <end position="473"/>
    </location>
</feature>
<dbReference type="InterPro" id="IPR036259">
    <property type="entry name" value="MFS_trans_sf"/>
</dbReference>
<keyword evidence="3 6" id="KW-1133">Transmembrane helix</keyword>
<reference evidence="9" key="2">
    <citation type="submission" date="2015-01" db="EMBL/GenBank/DDBJ databases">
        <title>Evolutionary Origins and Diversification of the Mycorrhizal Mutualists.</title>
        <authorList>
            <consortium name="DOE Joint Genome Institute"/>
            <consortium name="Mycorrhizal Genomics Consortium"/>
            <person name="Kohler A."/>
            <person name="Kuo A."/>
            <person name="Nagy L.G."/>
            <person name="Floudas D."/>
            <person name="Copeland A."/>
            <person name="Barry K.W."/>
            <person name="Cichocki N."/>
            <person name="Veneault-Fourrey C."/>
            <person name="LaButti K."/>
            <person name="Lindquist E.A."/>
            <person name="Lipzen A."/>
            <person name="Lundell T."/>
            <person name="Morin E."/>
            <person name="Murat C."/>
            <person name="Riley R."/>
            <person name="Ohm R."/>
            <person name="Sun H."/>
            <person name="Tunlid A."/>
            <person name="Henrissat B."/>
            <person name="Grigoriev I.V."/>
            <person name="Hibbett D.S."/>
            <person name="Martin F."/>
        </authorList>
    </citation>
    <scope>NUCLEOTIDE SEQUENCE [LARGE SCALE GENOMIC DNA]</scope>
    <source>
        <strain evidence="9">Marx 270</strain>
    </source>
</reference>
<dbReference type="Pfam" id="PF00083">
    <property type="entry name" value="Sugar_tr"/>
    <property type="match status" value="2"/>
</dbReference>
<evidence type="ECO:0000256" key="4">
    <source>
        <dbReference type="ARBA" id="ARBA00023136"/>
    </source>
</evidence>
<dbReference type="AlphaFoldDB" id="A0A0C3NFB3"/>
<dbReference type="InParanoid" id="A0A0C3NFB3"/>
<dbReference type="PROSITE" id="PS50850">
    <property type="entry name" value="MFS"/>
    <property type="match status" value="1"/>
</dbReference>
<evidence type="ECO:0000256" key="2">
    <source>
        <dbReference type="ARBA" id="ARBA00022692"/>
    </source>
</evidence>
<evidence type="ECO:0000256" key="5">
    <source>
        <dbReference type="SAM" id="MobiDB-lite"/>
    </source>
</evidence>
<feature type="transmembrane region" description="Helical" evidence="6">
    <location>
        <begin position="397"/>
        <end position="414"/>
    </location>
</feature>
<dbReference type="FunCoup" id="A0A0C3NFB3">
    <property type="interactions" value="33"/>
</dbReference>